<keyword evidence="2" id="KW-0472">Membrane</keyword>
<dbReference type="VEuPathDB" id="TriTrypDB:TcBrA4_0028100"/>
<dbReference type="VEuPathDB" id="TriTrypDB:TcCLB.511523.40"/>
<dbReference type="VEuPathDB" id="TriTrypDB:TCDM_02144"/>
<name>A0A2V2VJT5_TRYCR</name>
<dbReference type="VEuPathDB" id="TriTrypDB:TcCL_NonESM02945"/>
<dbReference type="VEuPathDB" id="TriTrypDB:C4B63_18g244"/>
<evidence type="ECO:0000256" key="2">
    <source>
        <dbReference type="SAM" id="Phobius"/>
    </source>
</evidence>
<dbReference type="VEuPathDB" id="TriTrypDB:ECC02_000038"/>
<dbReference type="VEuPathDB" id="TriTrypDB:TcYC6_0098100"/>
<accession>A0A2V2VJT5</accession>
<dbReference type="EMBL" id="PRFA01000018">
    <property type="protein sequence ID" value="PWU96687.1"/>
    <property type="molecule type" value="Genomic_DNA"/>
</dbReference>
<keyword evidence="2" id="KW-1133">Transmembrane helix</keyword>
<organism evidence="3 4">
    <name type="scientific">Trypanosoma cruzi</name>
    <dbReference type="NCBI Taxonomy" id="5693"/>
    <lineage>
        <taxon>Eukaryota</taxon>
        <taxon>Discoba</taxon>
        <taxon>Euglenozoa</taxon>
        <taxon>Kinetoplastea</taxon>
        <taxon>Metakinetoplastina</taxon>
        <taxon>Trypanosomatida</taxon>
        <taxon>Trypanosomatidae</taxon>
        <taxon>Trypanosoma</taxon>
        <taxon>Schizotrypanum</taxon>
    </lineage>
</organism>
<dbReference type="AlphaFoldDB" id="A0A2V2VJT5"/>
<protein>
    <submittedName>
        <fullName evidence="3">Uncharacterized protein</fullName>
    </submittedName>
</protein>
<evidence type="ECO:0000313" key="4">
    <source>
        <dbReference type="Proteomes" id="UP000246121"/>
    </source>
</evidence>
<comment type="caution">
    <text evidence="3">The sequence shown here is derived from an EMBL/GenBank/DDBJ whole genome shotgun (WGS) entry which is preliminary data.</text>
</comment>
<evidence type="ECO:0000256" key="1">
    <source>
        <dbReference type="SAM" id="MobiDB-lite"/>
    </source>
</evidence>
<dbReference type="VEuPathDB" id="TriTrypDB:TcG_01033"/>
<dbReference type="VEuPathDB" id="TriTrypDB:BCY84_01111"/>
<gene>
    <name evidence="3" type="ORF">C4B63_18g244</name>
</gene>
<feature type="region of interest" description="Disordered" evidence="1">
    <location>
        <begin position="53"/>
        <end position="81"/>
    </location>
</feature>
<dbReference type="VEuPathDB" id="TriTrypDB:TCSYLVIO_003315"/>
<dbReference type="VEuPathDB" id="TriTrypDB:C3747_104g61"/>
<evidence type="ECO:0000313" key="3">
    <source>
        <dbReference type="EMBL" id="PWU96687.1"/>
    </source>
</evidence>
<dbReference type="Proteomes" id="UP000246121">
    <property type="component" value="Unassembled WGS sequence"/>
</dbReference>
<feature type="transmembrane region" description="Helical" evidence="2">
    <location>
        <begin position="122"/>
        <end position="139"/>
    </location>
</feature>
<sequence length="218" mass="23442">MDATSSTGVRWTFGIDSDVPPPEHRISVGFSQIKRAFFTDLMGSMEGNEDWSQGIAVSQSPSAERSSKKFSIPSDDSDVDGTIQSSELDSDTEIVNAEVSPLLEVTAVPLLPASRRRIVRQYSVVALSALGGALLVGLLKRGIGSVIRTLVSGLAMTQLLHLMGYADVRWKRLLSDLWSVSDYKPTSSPFRAAIAVIAGSIERKIAFFCGMAAGVFLS</sequence>
<dbReference type="OrthoDB" id="252726at2759"/>
<keyword evidence="2" id="KW-0812">Transmembrane</keyword>
<proteinExistence type="predicted"/>
<reference evidence="3 4" key="1">
    <citation type="journal article" date="2018" name="Microb. Genom.">
        <title>Expanding an expanded genome: long-read sequencing of Trypanosoma cruzi.</title>
        <authorList>
            <person name="Berna L."/>
            <person name="Rodriguez M."/>
            <person name="Chiribao M.L."/>
            <person name="Parodi-Talice A."/>
            <person name="Pita S."/>
            <person name="Rijo G."/>
            <person name="Alvarez-Valin F."/>
            <person name="Robello C."/>
        </authorList>
    </citation>
    <scope>NUCLEOTIDE SEQUENCE [LARGE SCALE GENOMIC DNA]</scope>
    <source>
        <strain evidence="3 4">Dm28c</strain>
    </source>
</reference>
<dbReference type="VEuPathDB" id="TriTrypDB:TcCLB.511733.70"/>
<feature type="compositionally biased region" description="Polar residues" evidence="1">
    <location>
        <begin position="55"/>
        <end position="64"/>
    </location>
</feature>